<dbReference type="PANTHER" id="PTHR11538:SF41">
    <property type="entry name" value="PHENYLALANINE--TRNA LIGASE, MITOCHONDRIAL"/>
    <property type="match status" value="1"/>
</dbReference>
<reference evidence="15" key="2">
    <citation type="submission" date="2021-05" db="EMBL/GenBank/DDBJ databases">
        <authorList>
            <person name="Pain A."/>
        </authorList>
    </citation>
    <scope>NUCLEOTIDE SEQUENCE</scope>
    <source>
        <strain evidence="15">1802A</strain>
    </source>
</reference>
<dbReference type="EMBL" id="JAHBMH010000033">
    <property type="protein sequence ID" value="KAK1937505.1"/>
    <property type="molecule type" value="Genomic_DNA"/>
</dbReference>
<keyword evidence="9" id="KW-0496">Mitochondrion</keyword>
<dbReference type="GO" id="GO:0005524">
    <property type="term" value="F:ATP binding"/>
    <property type="evidence" value="ECO:0007669"/>
    <property type="project" value="UniProtKB-KW"/>
</dbReference>
<sequence>MSRRLDTDKENPIGVASQLIKEFFLDPEQSFNKFGPNFSYIAFGSEAVTVRDNFDELQVPLNHVSREPSDNFYLSTEYVTGFATQKAEKHPYILRDVKDGIYTKDLIDKMDLELQHSFHTVLPTHTTSHLPHLLRRGIRRAIYSGQVFRRDAIDSKHYPVFHQLDGFMLFSREDLEMMRKSQSQNDDDLIMEHLKQTLEGLVNHLLSCVADSEKGLSSVRLGPIVGSPCGVVDNNALDNCGSKSVLSMPDDVMRHRNVSAPHSKGLMSWNSDTTFPFTDPSLELYLKLNDECIEVLGCGKLKNIIISNNFPKSDVGDTSHVTKISVGHDDIVGGWAFGIGLERLVMTLCGITDIRQFWELDERFLRQYRNSYRLGVLPIFKAYSRNPPVSRDVSFYVDDATDSKKMFNEPDFIDILETLCREYVEDVSHLSTYVHPTTGRKSLCYRVTYRAMGENLTNAFVNQLHQKALDRMVEAFNIELR</sequence>
<evidence type="ECO:0000256" key="7">
    <source>
        <dbReference type="ARBA" id="ARBA00022917"/>
    </source>
</evidence>
<comment type="similarity">
    <text evidence="2">Belongs to the class-II aminoacyl-tRNA synthetase family.</text>
</comment>
<evidence type="ECO:0000256" key="10">
    <source>
        <dbReference type="ARBA" id="ARBA00023146"/>
    </source>
</evidence>
<keyword evidence="6" id="KW-0067">ATP-binding</keyword>
<dbReference type="AlphaFoldDB" id="A0AAD9LI97"/>
<organism evidence="15 16">
    <name type="scientific">Babesia divergens</name>
    <dbReference type="NCBI Taxonomy" id="32595"/>
    <lineage>
        <taxon>Eukaryota</taxon>
        <taxon>Sar</taxon>
        <taxon>Alveolata</taxon>
        <taxon>Apicomplexa</taxon>
        <taxon>Aconoidasida</taxon>
        <taxon>Piroplasmida</taxon>
        <taxon>Babesiidae</taxon>
        <taxon>Babesia</taxon>
    </lineage>
</organism>
<evidence type="ECO:0000256" key="5">
    <source>
        <dbReference type="ARBA" id="ARBA00022741"/>
    </source>
</evidence>
<keyword evidence="8" id="KW-0809">Transit peptide</keyword>
<evidence type="ECO:0000256" key="1">
    <source>
        <dbReference type="ARBA" id="ARBA00004305"/>
    </source>
</evidence>
<protein>
    <recommendedName>
        <fullName evidence="3">phenylalanine--tRNA ligase</fullName>
        <ecNumber evidence="3">6.1.1.20</ecNumber>
    </recommendedName>
    <alternativeName>
        <fullName evidence="11">Phenylalanyl-tRNA synthetase</fullName>
    </alternativeName>
</protein>
<keyword evidence="16" id="KW-1185">Reference proteome</keyword>
<reference evidence="15" key="1">
    <citation type="journal article" date="2014" name="Nucleic Acids Res.">
        <title>The evolutionary dynamics of variant antigen genes in Babesia reveal a history of genomic innovation underlying host-parasite interaction.</title>
        <authorList>
            <person name="Jackson A.P."/>
            <person name="Otto T.D."/>
            <person name="Darby A."/>
            <person name="Ramaprasad A."/>
            <person name="Xia D."/>
            <person name="Echaide I.E."/>
            <person name="Farber M."/>
            <person name="Gahlot S."/>
            <person name="Gamble J."/>
            <person name="Gupta D."/>
            <person name="Gupta Y."/>
            <person name="Jackson L."/>
            <person name="Malandrin L."/>
            <person name="Malas T.B."/>
            <person name="Moussa E."/>
            <person name="Nair M."/>
            <person name="Reid A.J."/>
            <person name="Sanders M."/>
            <person name="Sharma J."/>
            <person name="Tracey A."/>
            <person name="Quail M.A."/>
            <person name="Weir W."/>
            <person name="Wastling J.M."/>
            <person name="Hall N."/>
            <person name="Willadsen P."/>
            <person name="Lingelbach K."/>
            <person name="Shiels B."/>
            <person name="Tait A."/>
            <person name="Berriman M."/>
            <person name="Allred D.R."/>
            <person name="Pain A."/>
        </authorList>
    </citation>
    <scope>NUCLEOTIDE SEQUENCE</scope>
    <source>
        <strain evidence="15">1802A</strain>
    </source>
</reference>
<dbReference type="GO" id="GO:0005759">
    <property type="term" value="C:mitochondrial matrix"/>
    <property type="evidence" value="ECO:0007669"/>
    <property type="project" value="UniProtKB-SubCell"/>
</dbReference>
<dbReference type="InterPro" id="IPR006195">
    <property type="entry name" value="aa-tRNA-synth_II"/>
</dbReference>
<evidence type="ECO:0000256" key="12">
    <source>
        <dbReference type="ARBA" id="ARBA00049255"/>
    </source>
</evidence>
<dbReference type="EC" id="6.1.1.20" evidence="3"/>
<evidence type="ECO:0000259" key="14">
    <source>
        <dbReference type="PROSITE" id="PS51447"/>
    </source>
</evidence>
<keyword evidence="7" id="KW-0648">Protein biosynthesis</keyword>
<name>A0AAD9LI97_BABDI</name>
<evidence type="ECO:0000313" key="16">
    <source>
        <dbReference type="Proteomes" id="UP001195914"/>
    </source>
</evidence>
<evidence type="ECO:0000313" key="15">
    <source>
        <dbReference type="EMBL" id="KAK1937505.1"/>
    </source>
</evidence>
<dbReference type="SMART" id="SM00896">
    <property type="entry name" value="FDX-ACB"/>
    <property type="match status" value="1"/>
</dbReference>
<dbReference type="PROSITE" id="PS50862">
    <property type="entry name" value="AA_TRNA_LIGASE_II"/>
    <property type="match status" value="1"/>
</dbReference>
<dbReference type="SUPFAM" id="SSF54991">
    <property type="entry name" value="Anticodon-binding domain of PheRS"/>
    <property type="match status" value="1"/>
</dbReference>
<dbReference type="GO" id="GO:0000049">
    <property type="term" value="F:tRNA binding"/>
    <property type="evidence" value="ECO:0007669"/>
    <property type="project" value="InterPro"/>
</dbReference>
<feature type="domain" description="FDX-ACB" evidence="14">
    <location>
        <begin position="384"/>
        <end position="481"/>
    </location>
</feature>
<dbReference type="GO" id="GO:0004826">
    <property type="term" value="F:phenylalanine-tRNA ligase activity"/>
    <property type="evidence" value="ECO:0007669"/>
    <property type="project" value="UniProtKB-EC"/>
</dbReference>
<keyword evidence="4 15" id="KW-0436">Ligase</keyword>
<dbReference type="Pfam" id="PF03147">
    <property type="entry name" value="FDX-ACB"/>
    <property type="match status" value="1"/>
</dbReference>
<evidence type="ECO:0000256" key="4">
    <source>
        <dbReference type="ARBA" id="ARBA00022598"/>
    </source>
</evidence>
<evidence type="ECO:0000256" key="6">
    <source>
        <dbReference type="ARBA" id="ARBA00022840"/>
    </source>
</evidence>
<dbReference type="InterPro" id="IPR036690">
    <property type="entry name" value="Fdx_antiC-bd_sf"/>
</dbReference>
<keyword evidence="10" id="KW-0030">Aminoacyl-tRNA synthetase</keyword>
<dbReference type="Proteomes" id="UP001195914">
    <property type="component" value="Unassembled WGS sequence"/>
</dbReference>
<dbReference type="Gene3D" id="3.30.930.10">
    <property type="entry name" value="Bira Bifunctional Protein, Domain 2"/>
    <property type="match status" value="1"/>
</dbReference>
<evidence type="ECO:0000256" key="2">
    <source>
        <dbReference type="ARBA" id="ARBA00008226"/>
    </source>
</evidence>
<dbReference type="PROSITE" id="PS51447">
    <property type="entry name" value="FDX_ACB"/>
    <property type="match status" value="1"/>
</dbReference>
<comment type="subcellular location">
    <subcellularLocation>
        <location evidence="1">Mitochondrion matrix</location>
    </subcellularLocation>
</comment>
<dbReference type="Pfam" id="PF01409">
    <property type="entry name" value="tRNA-synt_2d"/>
    <property type="match status" value="2"/>
</dbReference>
<dbReference type="InterPro" id="IPR045864">
    <property type="entry name" value="aa-tRNA-synth_II/BPL/LPL"/>
</dbReference>
<dbReference type="PANTHER" id="PTHR11538">
    <property type="entry name" value="PHENYLALANYL-TRNA SYNTHETASE"/>
    <property type="match status" value="1"/>
</dbReference>
<dbReference type="GO" id="GO:0006432">
    <property type="term" value="P:phenylalanyl-tRNA aminoacylation"/>
    <property type="evidence" value="ECO:0007669"/>
    <property type="project" value="TreeGrafter"/>
</dbReference>
<evidence type="ECO:0000259" key="13">
    <source>
        <dbReference type="PROSITE" id="PS50862"/>
    </source>
</evidence>
<feature type="domain" description="Aminoacyl-transfer RNA synthetases class-II family profile" evidence="13">
    <location>
        <begin position="145"/>
        <end position="378"/>
    </location>
</feature>
<accession>A0AAD9LI97</accession>
<dbReference type="InterPro" id="IPR002319">
    <property type="entry name" value="Phenylalanyl-tRNA_Synthase"/>
</dbReference>
<comment type="caution">
    <text evidence="15">The sequence shown here is derived from an EMBL/GenBank/DDBJ whole genome shotgun (WGS) entry which is preliminary data.</text>
</comment>
<gene>
    <name evidence="15" type="ORF">X943_002410</name>
</gene>
<evidence type="ECO:0000256" key="9">
    <source>
        <dbReference type="ARBA" id="ARBA00023128"/>
    </source>
</evidence>
<dbReference type="SUPFAM" id="SSF55681">
    <property type="entry name" value="Class II aaRS and biotin synthetases"/>
    <property type="match status" value="1"/>
</dbReference>
<comment type="catalytic activity">
    <reaction evidence="12">
        <text>tRNA(Phe) + L-phenylalanine + ATP = L-phenylalanyl-tRNA(Phe) + AMP + diphosphate + H(+)</text>
        <dbReference type="Rhea" id="RHEA:19413"/>
        <dbReference type="Rhea" id="RHEA-COMP:9668"/>
        <dbReference type="Rhea" id="RHEA-COMP:9699"/>
        <dbReference type="ChEBI" id="CHEBI:15378"/>
        <dbReference type="ChEBI" id="CHEBI:30616"/>
        <dbReference type="ChEBI" id="CHEBI:33019"/>
        <dbReference type="ChEBI" id="CHEBI:58095"/>
        <dbReference type="ChEBI" id="CHEBI:78442"/>
        <dbReference type="ChEBI" id="CHEBI:78531"/>
        <dbReference type="ChEBI" id="CHEBI:456215"/>
        <dbReference type="EC" id="6.1.1.20"/>
    </reaction>
</comment>
<evidence type="ECO:0000256" key="11">
    <source>
        <dbReference type="ARBA" id="ARBA00031194"/>
    </source>
</evidence>
<evidence type="ECO:0000256" key="8">
    <source>
        <dbReference type="ARBA" id="ARBA00022946"/>
    </source>
</evidence>
<dbReference type="InterPro" id="IPR005121">
    <property type="entry name" value="Fdx_antiC-bd"/>
</dbReference>
<keyword evidence="5" id="KW-0547">Nucleotide-binding</keyword>
<dbReference type="Gene3D" id="3.30.70.380">
    <property type="entry name" value="Ferrodoxin-fold anticodon-binding domain"/>
    <property type="match status" value="1"/>
</dbReference>
<evidence type="ECO:0000256" key="3">
    <source>
        <dbReference type="ARBA" id="ARBA00012814"/>
    </source>
</evidence>
<proteinExistence type="inferred from homology"/>